<evidence type="ECO:0000256" key="1">
    <source>
        <dbReference type="SAM" id="MobiDB-lite"/>
    </source>
</evidence>
<reference evidence="2 3" key="1">
    <citation type="submission" date="2020-08" db="EMBL/GenBank/DDBJ databases">
        <title>Stenotrophomonas tumulicola JCM 30961.</title>
        <authorList>
            <person name="Deng Y."/>
        </authorList>
    </citation>
    <scope>NUCLEOTIDE SEQUENCE [LARGE SCALE GENOMIC DNA]</scope>
    <source>
        <strain evidence="2 3">JCM 30961</strain>
    </source>
</reference>
<dbReference type="Proteomes" id="UP000547058">
    <property type="component" value="Unassembled WGS sequence"/>
</dbReference>
<proteinExistence type="predicted"/>
<accession>A0A7W3FP40</accession>
<feature type="compositionally biased region" description="Low complexity" evidence="1">
    <location>
        <begin position="456"/>
        <end position="471"/>
    </location>
</feature>
<dbReference type="RefSeq" id="WP_182339924.1">
    <property type="nucleotide sequence ID" value="NZ_JACGXS010000007.1"/>
</dbReference>
<dbReference type="EMBL" id="JACGXS010000007">
    <property type="protein sequence ID" value="MBA8682782.1"/>
    <property type="molecule type" value="Genomic_DNA"/>
</dbReference>
<comment type="caution">
    <text evidence="2">The sequence shown here is derived from an EMBL/GenBank/DDBJ whole genome shotgun (WGS) entry which is preliminary data.</text>
</comment>
<feature type="region of interest" description="Disordered" evidence="1">
    <location>
        <begin position="447"/>
        <end position="471"/>
    </location>
</feature>
<keyword evidence="3" id="KW-1185">Reference proteome</keyword>
<protein>
    <submittedName>
        <fullName evidence="2">Uncharacterized protein</fullName>
    </submittedName>
</protein>
<dbReference type="AlphaFoldDB" id="A0A7W3FP40"/>
<sequence length="471" mass="51398">MSFIPPLGLMLRAYALRQTSATVKLAATHYSAARYHAALMAIRNSEDKLARRYWSGKASTEELVLGAVRLGKLGATLFDRNSPRMSTGGDTNTLLPPNKLLMARLLEIRMLQPSRPYAPAVAALQGILLRNNPHGRYDRTMLAHDFWAGDLLEADVMEQRIVELARHELRNSDERHSAGAELKRTSEIIDFVSTQKPTSPATAISRMQEWTLRSLNASIQQRKVNQSRLLPHGPAAFASRADEVATAFWEGRLPDFDDLANRVERAVACALGDAPAADPATAAKRCHLSFEVIVYIEQRKPPEATALHGTWSVLAEKLERKAAATLLEANQLPPPEHPGIPDAWSPRANGEPLHMPHSQAFDDAPDNWSNEGSSVPAPTMRLYRSFTAPDLRSFDDIMLESPTSTLASSGIGSIGMPMSTPPQHVGHAGREHAPNKEKVVFDAINTGMKGSPANRSSSTSSGISSTEGFSI</sequence>
<gene>
    <name evidence="2" type="ORF">H4O11_13340</name>
</gene>
<evidence type="ECO:0000313" key="3">
    <source>
        <dbReference type="Proteomes" id="UP000547058"/>
    </source>
</evidence>
<name>A0A7W3FP40_9GAMM</name>
<feature type="region of interest" description="Disordered" evidence="1">
    <location>
        <begin position="331"/>
        <end position="376"/>
    </location>
</feature>
<organism evidence="2 3">
    <name type="scientific">Stenotrophomonas tumulicola</name>
    <dbReference type="NCBI Taxonomy" id="1685415"/>
    <lineage>
        <taxon>Bacteria</taxon>
        <taxon>Pseudomonadati</taxon>
        <taxon>Pseudomonadota</taxon>
        <taxon>Gammaproteobacteria</taxon>
        <taxon>Lysobacterales</taxon>
        <taxon>Lysobacteraceae</taxon>
        <taxon>Stenotrophomonas</taxon>
    </lineage>
</organism>
<evidence type="ECO:0000313" key="2">
    <source>
        <dbReference type="EMBL" id="MBA8682782.1"/>
    </source>
</evidence>